<feature type="compositionally biased region" description="Basic and acidic residues" evidence="3">
    <location>
        <begin position="173"/>
        <end position="182"/>
    </location>
</feature>
<dbReference type="VEuPathDB" id="FungiDB:SAPIO_CDS7065"/>
<protein>
    <recommendedName>
        <fullName evidence="2">COP9 signalosome complex subunit 6</fullName>
    </recommendedName>
</protein>
<dbReference type="GeneID" id="27726137"/>
<dbReference type="PANTHER" id="PTHR10540">
    <property type="entry name" value="EUKARYOTIC TRANSLATION INITIATION FACTOR 3 SUBUNIT F-RELATED"/>
    <property type="match status" value="1"/>
</dbReference>
<dbReference type="InterPro" id="IPR037518">
    <property type="entry name" value="MPN"/>
</dbReference>
<feature type="region of interest" description="Disordered" evidence="3">
    <location>
        <begin position="212"/>
        <end position="247"/>
    </location>
</feature>
<sequence length="414" mass="46607">MASPSNPLLSSHQPSDVQVILHPLVLLTISDYITRHTLREQSGPIMGALLGQLNGREITIEHAFECNTVANPDAPMGYSLDHARFISRLEQFKTVHKDRMLDLVGWYTLIAKTGPTPDILPTHTTMLDLNDSTLLLGFHPDELAHHSIGAKLPLTIYESNYEADDEQQDDEDKTMQDTDPPLKLKFRELQYTVEAAPAEMISMDFVARGGGNATAVEQQQQQEQQQQKERRQATPSEVSENTRESKRRIVAVPDTDVPPDFVLTREEEEMIGALTAKANAIKMLQARIHVIHKYLDQLPESFKQGDHSAPEMTDADPNFAAPSYTILRQIQALVSRLEVLVPSNEQAFRQELLRDKNDVNLVSLLDSLVQSTQAAREVGRKFQIIESNKPRNRMADFAADTHFTFNMTEGHELL</sequence>
<dbReference type="GO" id="GO:0005737">
    <property type="term" value="C:cytoplasm"/>
    <property type="evidence" value="ECO:0007669"/>
    <property type="project" value="UniProtKB-SubCell"/>
</dbReference>
<proteinExistence type="inferred from homology"/>
<dbReference type="AlphaFoldDB" id="A0A084G118"/>
<evidence type="ECO:0000256" key="2">
    <source>
        <dbReference type="RuleBase" id="RU367006"/>
    </source>
</evidence>
<keyword evidence="2" id="KW-0736">Signalosome</keyword>
<evidence type="ECO:0000259" key="4">
    <source>
        <dbReference type="PROSITE" id="PS50249"/>
    </source>
</evidence>
<feature type="domain" description="MPN" evidence="4">
    <location>
        <begin position="19"/>
        <end position="163"/>
    </location>
</feature>
<dbReference type="InterPro" id="IPR033859">
    <property type="entry name" value="MPN_CSN6"/>
</dbReference>
<evidence type="ECO:0000256" key="3">
    <source>
        <dbReference type="SAM" id="MobiDB-lite"/>
    </source>
</evidence>
<dbReference type="Gene3D" id="3.40.140.10">
    <property type="entry name" value="Cytidine Deaminase, domain 2"/>
    <property type="match status" value="1"/>
</dbReference>
<dbReference type="InterPro" id="IPR000555">
    <property type="entry name" value="JAMM/MPN+_dom"/>
</dbReference>
<dbReference type="PANTHER" id="PTHR10540:SF8">
    <property type="entry name" value="COP9 SIGNALOSOME COMPLEX SUBUNIT 6"/>
    <property type="match status" value="1"/>
</dbReference>
<dbReference type="PROSITE" id="PS50249">
    <property type="entry name" value="MPN"/>
    <property type="match status" value="1"/>
</dbReference>
<evidence type="ECO:0000256" key="1">
    <source>
        <dbReference type="ARBA" id="ARBA00010893"/>
    </source>
</evidence>
<dbReference type="GO" id="GO:0000338">
    <property type="term" value="P:protein deneddylation"/>
    <property type="evidence" value="ECO:0007669"/>
    <property type="project" value="InterPro"/>
</dbReference>
<comment type="subcellular location">
    <subcellularLocation>
        <location evidence="2">Cytoplasm</location>
    </subcellularLocation>
    <subcellularLocation>
        <location evidence="2">Nucleus</location>
    </subcellularLocation>
</comment>
<evidence type="ECO:0000313" key="5">
    <source>
        <dbReference type="EMBL" id="KEZ41030.1"/>
    </source>
</evidence>
<name>A0A084G118_PSEDA</name>
<accession>A0A084G118</accession>
<reference evidence="5 6" key="1">
    <citation type="journal article" date="2014" name="Genome Announc.">
        <title>Draft genome sequence of the pathogenic fungus Scedosporium apiospermum.</title>
        <authorList>
            <person name="Vandeputte P."/>
            <person name="Ghamrawi S."/>
            <person name="Rechenmann M."/>
            <person name="Iltis A."/>
            <person name="Giraud S."/>
            <person name="Fleury M."/>
            <person name="Thornton C."/>
            <person name="Delhaes L."/>
            <person name="Meyer W."/>
            <person name="Papon N."/>
            <person name="Bouchara J.P."/>
        </authorList>
    </citation>
    <scope>NUCLEOTIDE SEQUENCE [LARGE SCALE GENOMIC DNA]</scope>
    <source>
        <strain evidence="5 6">IHEM 14462</strain>
    </source>
</reference>
<dbReference type="GO" id="GO:0008237">
    <property type="term" value="F:metallopeptidase activity"/>
    <property type="evidence" value="ECO:0007669"/>
    <property type="project" value="InterPro"/>
</dbReference>
<dbReference type="RefSeq" id="XP_016640829.1">
    <property type="nucleotide sequence ID" value="XM_016789002.1"/>
</dbReference>
<comment type="function">
    <text evidence="2">Component of the COP9 signalosome complex (CSN), a complex involved in various cellular and developmental processes.</text>
</comment>
<dbReference type="CDD" id="cd08063">
    <property type="entry name" value="MPN_CSN6"/>
    <property type="match status" value="1"/>
</dbReference>
<dbReference type="HOGENOM" id="CLU_027018_2_0_1"/>
<feature type="compositionally biased region" description="Acidic residues" evidence="3">
    <location>
        <begin position="162"/>
        <end position="172"/>
    </location>
</feature>
<comment type="similarity">
    <text evidence="1 2">Belongs to the peptidase M67A family. CSN6 subfamily.</text>
</comment>
<organism evidence="5 6">
    <name type="scientific">Pseudallescheria apiosperma</name>
    <name type="common">Scedosporium apiospermum</name>
    <dbReference type="NCBI Taxonomy" id="563466"/>
    <lineage>
        <taxon>Eukaryota</taxon>
        <taxon>Fungi</taxon>
        <taxon>Dikarya</taxon>
        <taxon>Ascomycota</taxon>
        <taxon>Pezizomycotina</taxon>
        <taxon>Sordariomycetes</taxon>
        <taxon>Hypocreomycetidae</taxon>
        <taxon>Microascales</taxon>
        <taxon>Microascaceae</taxon>
        <taxon>Scedosporium</taxon>
    </lineage>
</organism>
<dbReference type="InterPro" id="IPR024969">
    <property type="entry name" value="EIF3F/CSN6-like_C"/>
</dbReference>
<dbReference type="GO" id="GO:0008180">
    <property type="term" value="C:COP9 signalosome"/>
    <property type="evidence" value="ECO:0007669"/>
    <property type="project" value="UniProtKB-UniRule"/>
</dbReference>
<comment type="caution">
    <text evidence="5">The sequence shown here is derived from an EMBL/GenBank/DDBJ whole genome shotgun (WGS) entry which is preliminary data.</text>
</comment>
<keyword evidence="2" id="KW-0539">Nucleus</keyword>
<evidence type="ECO:0000313" key="6">
    <source>
        <dbReference type="Proteomes" id="UP000028545"/>
    </source>
</evidence>
<keyword evidence="2" id="KW-0963">Cytoplasm</keyword>
<dbReference type="OMA" id="LVGWWST"/>
<feature type="region of interest" description="Disordered" evidence="3">
    <location>
        <begin position="162"/>
        <end position="182"/>
    </location>
</feature>
<dbReference type="Pfam" id="PF13012">
    <property type="entry name" value="MitMem_reg"/>
    <property type="match status" value="1"/>
</dbReference>
<dbReference type="KEGG" id="sapo:SAPIO_CDS7065"/>
<keyword evidence="6" id="KW-1185">Reference proteome</keyword>
<dbReference type="OrthoDB" id="1378at2759"/>
<gene>
    <name evidence="5" type="ORF">SAPIO_CDS7065</name>
</gene>
<dbReference type="Pfam" id="PF01398">
    <property type="entry name" value="JAB"/>
    <property type="match status" value="1"/>
</dbReference>
<dbReference type="EMBL" id="JOWA01000110">
    <property type="protein sequence ID" value="KEZ41030.1"/>
    <property type="molecule type" value="Genomic_DNA"/>
</dbReference>
<dbReference type="Proteomes" id="UP000028545">
    <property type="component" value="Unassembled WGS sequence"/>
</dbReference>